<name>A0A6P8J2J6_ACTTE</name>
<dbReference type="GO" id="GO:0048311">
    <property type="term" value="P:mitochondrion distribution"/>
    <property type="evidence" value="ECO:0007669"/>
    <property type="project" value="TreeGrafter"/>
</dbReference>
<evidence type="ECO:0000256" key="5">
    <source>
        <dbReference type="SAM" id="Phobius"/>
    </source>
</evidence>
<dbReference type="GO" id="GO:0031410">
    <property type="term" value="C:cytoplasmic vesicle"/>
    <property type="evidence" value="ECO:0007669"/>
    <property type="project" value="TreeGrafter"/>
</dbReference>
<dbReference type="GO" id="GO:0047496">
    <property type="term" value="P:vesicle transport along microtubule"/>
    <property type="evidence" value="ECO:0007669"/>
    <property type="project" value="TreeGrafter"/>
</dbReference>
<keyword evidence="3" id="KW-0496">Mitochondrion</keyword>
<dbReference type="GO" id="GO:0005739">
    <property type="term" value="C:mitochondrion"/>
    <property type="evidence" value="ECO:0007669"/>
    <property type="project" value="UniProtKB-SubCell"/>
</dbReference>
<accession>A0A6P8J2J6</accession>
<keyword evidence="5" id="KW-1133">Transmembrane helix</keyword>
<dbReference type="RefSeq" id="XP_031574206.1">
    <property type="nucleotide sequence ID" value="XM_031718346.1"/>
</dbReference>
<dbReference type="OrthoDB" id="10067624at2759"/>
<reference evidence="8" key="1">
    <citation type="submission" date="2025-08" db="UniProtKB">
        <authorList>
            <consortium name="RefSeq"/>
        </authorList>
    </citation>
    <scope>IDENTIFICATION</scope>
    <source>
        <tissue evidence="8">Tentacle</tissue>
    </source>
</reference>
<feature type="domain" description="HAP1 N-terminal" evidence="6">
    <location>
        <begin position="7"/>
        <end position="308"/>
    </location>
</feature>
<evidence type="ECO:0000256" key="1">
    <source>
        <dbReference type="ARBA" id="ARBA00004173"/>
    </source>
</evidence>
<evidence type="ECO:0000259" key="6">
    <source>
        <dbReference type="SMART" id="SM01424"/>
    </source>
</evidence>
<keyword evidence="7" id="KW-1185">Reference proteome</keyword>
<protein>
    <submittedName>
        <fullName evidence="8">Trafficking kinesin-binding protein 1-like isoform X1</fullName>
    </submittedName>
</protein>
<dbReference type="InterPro" id="IPR006933">
    <property type="entry name" value="HAP1_N"/>
</dbReference>
<dbReference type="InterPro" id="IPR051946">
    <property type="entry name" value="Intracell_Traff-Reg"/>
</dbReference>
<dbReference type="Pfam" id="PF04849">
    <property type="entry name" value="HAP1_N"/>
    <property type="match status" value="1"/>
</dbReference>
<keyword evidence="2 4" id="KW-0175">Coiled coil</keyword>
<dbReference type="GO" id="GO:0017022">
    <property type="term" value="F:myosin binding"/>
    <property type="evidence" value="ECO:0007669"/>
    <property type="project" value="TreeGrafter"/>
</dbReference>
<evidence type="ECO:0000256" key="3">
    <source>
        <dbReference type="ARBA" id="ARBA00023128"/>
    </source>
</evidence>
<dbReference type="GeneID" id="116308001"/>
<dbReference type="GO" id="GO:0006605">
    <property type="term" value="P:protein targeting"/>
    <property type="evidence" value="ECO:0007669"/>
    <property type="project" value="TreeGrafter"/>
</dbReference>
<keyword evidence="5" id="KW-0472">Membrane</keyword>
<dbReference type="KEGG" id="aten:116308001"/>
<dbReference type="PANTHER" id="PTHR15751:SF12">
    <property type="entry name" value="TRAFFICKING KINESIN-BINDING PROTEIN MILT"/>
    <property type="match status" value="1"/>
</dbReference>
<dbReference type="SMART" id="SM01424">
    <property type="entry name" value="HAP1_N"/>
    <property type="match status" value="1"/>
</dbReference>
<feature type="coiled-coil region" evidence="4">
    <location>
        <begin position="243"/>
        <end position="277"/>
    </location>
</feature>
<dbReference type="Proteomes" id="UP000515163">
    <property type="component" value="Unplaced"/>
</dbReference>
<dbReference type="InParanoid" id="A0A6P8J2J6"/>
<evidence type="ECO:0000256" key="4">
    <source>
        <dbReference type="SAM" id="Coils"/>
    </source>
</evidence>
<gene>
    <name evidence="8" type="primary">LOC116308001</name>
</gene>
<evidence type="ECO:0000313" key="7">
    <source>
        <dbReference type="Proteomes" id="UP000515163"/>
    </source>
</evidence>
<sequence>MCRYCLQNNLCRMSSISEEEDEDFPSSPSELVVEEKIFGCLPDGIQAAITRTLSSDRTNQMTKTHNDLDAILQLLQEKEKDLELAAKIGQSLLERNKSLMHKTETMEKYLSEHSDREEQLRHDIVRKNDLLQKFLKDQEDLLLEADNRSEDEAKSSESASLVRDDSFGTLQDKCHVLEQQNTRFILEALHLKEQTATEELKERQLVADCVQQLLLIEAENLSVDAKDQITALTDDIGRKAEDNIRQQEEISQLIDTVVDLQRRHTQLSEDNEELQSLLSTSQVGQDELKSQVFFFLCLKRYFLCVLLLYFFLLKITS</sequence>
<feature type="transmembrane region" description="Helical" evidence="5">
    <location>
        <begin position="292"/>
        <end position="312"/>
    </location>
</feature>
<evidence type="ECO:0000313" key="8">
    <source>
        <dbReference type="RefSeq" id="XP_031574206.1"/>
    </source>
</evidence>
<proteinExistence type="predicted"/>
<organism evidence="7 8">
    <name type="scientific">Actinia tenebrosa</name>
    <name type="common">Australian red waratah sea anemone</name>
    <dbReference type="NCBI Taxonomy" id="6105"/>
    <lineage>
        <taxon>Eukaryota</taxon>
        <taxon>Metazoa</taxon>
        <taxon>Cnidaria</taxon>
        <taxon>Anthozoa</taxon>
        <taxon>Hexacorallia</taxon>
        <taxon>Actiniaria</taxon>
        <taxon>Actiniidae</taxon>
        <taxon>Actinia</taxon>
    </lineage>
</organism>
<keyword evidence="5" id="KW-0812">Transmembrane</keyword>
<dbReference type="PANTHER" id="PTHR15751">
    <property type="entry name" value="TRAFFICKING KINESIN-BINDING PROTEIN"/>
    <property type="match status" value="1"/>
</dbReference>
<evidence type="ECO:0000256" key="2">
    <source>
        <dbReference type="ARBA" id="ARBA00023054"/>
    </source>
</evidence>
<comment type="subcellular location">
    <subcellularLocation>
        <location evidence="1">Mitochondrion</location>
    </subcellularLocation>
</comment>
<dbReference type="AlphaFoldDB" id="A0A6P8J2J6"/>